<dbReference type="InterPro" id="IPR036736">
    <property type="entry name" value="ACP-like_sf"/>
</dbReference>
<feature type="domain" description="Carrier" evidence="10">
    <location>
        <begin position="955"/>
        <end position="1031"/>
    </location>
</feature>
<dbReference type="Proteomes" id="UP001356428">
    <property type="component" value="Chromosome"/>
</dbReference>
<dbReference type="SUPFAM" id="SSF47336">
    <property type="entry name" value="ACP-like"/>
    <property type="match status" value="1"/>
</dbReference>
<dbReference type="PROSITE" id="PS50075">
    <property type="entry name" value="CARRIER"/>
    <property type="match status" value="1"/>
</dbReference>
<evidence type="ECO:0000256" key="4">
    <source>
        <dbReference type="ARBA" id="ARBA00022679"/>
    </source>
</evidence>
<dbReference type="SMART" id="SM00827">
    <property type="entry name" value="PKS_AT"/>
    <property type="match status" value="1"/>
</dbReference>
<dbReference type="SMART" id="SM00825">
    <property type="entry name" value="PKS_KS"/>
    <property type="match status" value="1"/>
</dbReference>
<dbReference type="InterPro" id="IPR049551">
    <property type="entry name" value="PKS_DH_C"/>
</dbReference>
<evidence type="ECO:0000259" key="12">
    <source>
        <dbReference type="PROSITE" id="PS52019"/>
    </source>
</evidence>
<dbReference type="InterPro" id="IPR057326">
    <property type="entry name" value="KR_dom"/>
</dbReference>
<dbReference type="InterPro" id="IPR037143">
    <property type="entry name" value="4-PPantetheinyl_Trfase_dom_sf"/>
</dbReference>
<evidence type="ECO:0000256" key="8">
    <source>
        <dbReference type="PROSITE-ProRule" id="PRU01363"/>
    </source>
</evidence>
<sequence length="1962" mass="206164">MTRVCIVGMACRFPDAASPRELWENAVAGRRAFRRIPDVRMRLDDYWHPDPAAPDRFYARTAAVLEGYAFDRVAHRVTGSTYRSTDLTHWLALETAGRALADAGFPEGGGLPRARTGVVVGNTLTGEFTRASGMRLRWPYVRRVLAEALRSEGWDDDRLAVFLDGVEKTYKQPFPAIDEDSLAGALSNTIAGRICNHFGLGGGGYTVDGACSSSLLSVTSAAGSLLSGDLDVAVAGGVDLSIDPFEIVGFAKTGALARSEMRVYDRGSNGFWPGEGCGMVVLMREEDARAAGLRRYATIAGWGVSSDGQGSITRPESGGYRLALTRAYERAGFGIETVPLFEGHGTGTPVGDANELGALTAARAEAAPGAPAAVITSAKAMIGHTKAAAGIAGLIKAVMAVDARLLPPTIGCRDPHELLTGPGAALRALRTAEPWPQDVPLRAGVTAMGFGGINTHVVIDKETSPRHRAPHRRHLTFAGSLQDCELLLLDGDSPAELRARLTKTAGLAPRLSYAQLADLAHTLQRDLRELPWRAAVVVTSPDDAESRLRQLIDALDRDQDEPGLVAVDNRAFIGCVRVEAASIGFLFPGQGSGRGTDGGALRRRFAQAAEVYDRAGLPATGDPVATEVAQPRIVAAATAGLRVLDWLGVEAEAAVGHSLGELVALHWAGALDEALLTEAARIRGEAMAMHGEPGTMASLVATPERVKTLTYGLDVVIAGYNGPERTVVAGTADAVAAVAERATAQQIGCTPLAVSHAFHSPLVAPAADVFGAWLDGVRSGPVRGRVLSTVTGQELAADTDLRKLLHRQITEPVLFTRAVQEAARGIDLFVEVGPGQVLSSLATGATGVPSVALDTDDTSLRGLLRVAGAAYVIGAPLMHERLFVDRLTRPLDLDAEFHFLASPCESVAPDGLPAAPPSGERPEDGAGPTVDAGPYVTGTGPQPDDAAEPVGNEEQSAVEVLRTLVAERAELPVDLVRDDSSLLDDLHMSSITVGQIVNQAATRLGLATAHAPANFATATLAELGEALEALAGIGPDGGAGAEPAVLGAAPWVRAFAVDLEEVPPAAVRAEESEGDWELFAPPAHPYADELRSALRGARVGPGVLVCLPPRCPPDRLTLALEGARRALAGGAGQRFVLVQEGLGAAGLAKSLHLEAPHVRTTVVDTPAAEDVVDRIVAEVSGTTRFTEVGYDVDGVRRVPVLRALPVRGERTDELLDSTDVLLVTGGGKGITAECALAVAGRSGAAVAIVGRSDPTGDEVLSANLRRMADLGLRVGYARADVTDPERVRTAVAELTAELGPVTAVLHGAGRNEPAALADLTEEDFDRTLAPKVDGLRAVLAAVDPSALKLLVCFGSVIGRTGLRGEAHYATANERLADLAQRFAADSPHCRVRCLEWSVWSGVGMGEKLSVVESLAREGITPVSPDQGVEVLLRLIADPDAPPVTVVTGRTGEMDTLRRERPPLPLHRFTVAPLVHYHGVELVTEAELNVGTDPYLADHLLDGNLLLPAVIGMEAMCQVAAAVTGRDSVPVLEDVRFLRPVVVPPDGSARVRIAATVTSADTVEVVLHAEESGFVAEHFRARLVFSGLSVPDDPPVSQGPPVPGGAGLGDVPLDPVADLYGDVLFQGDRFRRLRRFHRVSARYVDAELSVDEAADWFAAYLPGGLLLADPGMRDALMHGNQVCVPDATLLPSGIDRLYPLAAGADVPKELRYAAIEREHDGQTYVYDIAARTPDGRVVERWEGLRLTAVRRGARSGPWSGPLLASHMERTVEELTGRRVALAVEPADEHPPAEAAAGAAARRSLTARAAGRALGAPAAVTYRPDGRPELVAEGMVMSASHTAGWTLCAVADAAAVGCDIERVVARPTAAWEGLLGDHAPLAASMVKETGEDFDTAATVVWTAIECMQKAGLTAHAPLSLTSRTVDDWTVFASGGVRVAVLATRLKDLSDPVAAAVLVTTEPRR</sequence>
<dbReference type="InterPro" id="IPR020841">
    <property type="entry name" value="PKS_Beta-ketoAc_synthase_dom"/>
</dbReference>
<evidence type="ECO:0000256" key="3">
    <source>
        <dbReference type="ARBA" id="ARBA00022553"/>
    </source>
</evidence>
<dbReference type="InterPro" id="IPR014030">
    <property type="entry name" value="Ketoacyl_synth_N"/>
</dbReference>
<dbReference type="PANTHER" id="PTHR43775">
    <property type="entry name" value="FATTY ACID SYNTHASE"/>
    <property type="match status" value="1"/>
</dbReference>
<keyword evidence="7" id="KW-0012">Acyltransferase</keyword>
<dbReference type="InterPro" id="IPR014031">
    <property type="entry name" value="Ketoacyl_synth_C"/>
</dbReference>
<keyword evidence="6" id="KW-0511">Multifunctional enzyme</keyword>
<dbReference type="SMART" id="SM00822">
    <property type="entry name" value="PKS_KR"/>
    <property type="match status" value="1"/>
</dbReference>
<dbReference type="Pfam" id="PF02801">
    <property type="entry name" value="Ketoacyl-synt_C"/>
    <property type="match status" value="1"/>
</dbReference>
<dbReference type="Gene3D" id="3.10.129.110">
    <property type="entry name" value="Polyketide synthase dehydratase"/>
    <property type="match status" value="1"/>
</dbReference>
<dbReference type="InterPro" id="IPR009081">
    <property type="entry name" value="PP-bd_ACP"/>
</dbReference>
<feature type="active site" description="Proton donor; for dehydratase activity" evidence="8">
    <location>
        <position position="1673"/>
    </location>
</feature>
<dbReference type="Gene3D" id="1.10.1200.10">
    <property type="entry name" value="ACP-like"/>
    <property type="match status" value="1"/>
</dbReference>
<dbReference type="InterPro" id="IPR013968">
    <property type="entry name" value="PKS_KR"/>
</dbReference>
<feature type="domain" description="PKS/mFAS DH" evidence="12">
    <location>
        <begin position="1466"/>
        <end position="1754"/>
    </location>
</feature>
<evidence type="ECO:0000256" key="2">
    <source>
        <dbReference type="ARBA" id="ARBA00022450"/>
    </source>
</evidence>
<dbReference type="SUPFAM" id="SSF53901">
    <property type="entry name" value="Thiolase-like"/>
    <property type="match status" value="1"/>
</dbReference>
<dbReference type="RefSeq" id="WP_326702303.1">
    <property type="nucleotide sequence ID" value="NZ_CP108861.1"/>
</dbReference>
<evidence type="ECO:0000259" key="11">
    <source>
        <dbReference type="PROSITE" id="PS52004"/>
    </source>
</evidence>
<gene>
    <name evidence="13" type="ORF">OG849_33050</name>
</gene>
<dbReference type="InterPro" id="IPR049552">
    <property type="entry name" value="PKS_DH_N"/>
</dbReference>
<dbReference type="EMBL" id="CP109083">
    <property type="protein sequence ID" value="WSB11752.1"/>
    <property type="molecule type" value="Genomic_DNA"/>
</dbReference>
<dbReference type="InterPro" id="IPR050091">
    <property type="entry name" value="PKS_NRPS_Biosynth_Enz"/>
</dbReference>
<evidence type="ECO:0000259" key="10">
    <source>
        <dbReference type="PROSITE" id="PS50075"/>
    </source>
</evidence>
<dbReference type="PROSITE" id="PS52004">
    <property type="entry name" value="KS3_2"/>
    <property type="match status" value="1"/>
</dbReference>
<dbReference type="Gene3D" id="3.40.50.720">
    <property type="entry name" value="NAD(P)-binding Rossmann-like Domain"/>
    <property type="match status" value="1"/>
</dbReference>
<protein>
    <submittedName>
        <fullName evidence="13">SDR family NAD(P)-dependent oxidoreductase</fullName>
    </submittedName>
</protein>
<dbReference type="InterPro" id="IPR042104">
    <property type="entry name" value="PKS_dehydratase_sf"/>
</dbReference>
<evidence type="ECO:0000313" key="13">
    <source>
        <dbReference type="EMBL" id="WSB11752.1"/>
    </source>
</evidence>
<keyword evidence="2" id="KW-0596">Phosphopantetheine</keyword>
<keyword evidence="14" id="KW-1185">Reference proteome</keyword>
<dbReference type="SUPFAM" id="SSF51735">
    <property type="entry name" value="NAD(P)-binding Rossmann-fold domains"/>
    <property type="match status" value="1"/>
</dbReference>
<dbReference type="SUPFAM" id="SSF55048">
    <property type="entry name" value="Probable ACP-binding domain of malonyl-CoA ACP transacylase"/>
    <property type="match status" value="1"/>
</dbReference>
<dbReference type="Gene3D" id="3.40.47.10">
    <property type="match status" value="1"/>
</dbReference>
<dbReference type="CDD" id="cd00833">
    <property type="entry name" value="PKS"/>
    <property type="match status" value="1"/>
</dbReference>
<evidence type="ECO:0000256" key="5">
    <source>
        <dbReference type="ARBA" id="ARBA00023194"/>
    </source>
</evidence>
<feature type="region of interest" description="N-terminal hotdog fold" evidence="8">
    <location>
        <begin position="1466"/>
        <end position="1589"/>
    </location>
</feature>
<dbReference type="Pfam" id="PF14765">
    <property type="entry name" value="PS-DH"/>
    <property type="match status" value="1"/>
</dbReference>
<dbReference type="Pfam" id="PF00698">
    <property type="entry name" value="Acyl_transf_1"/>
    <property type="match status" value="1"/>
</dbReference>
<dbReference type="Pfam" id="PF21089">
    <property type="entry name" value="PKS_DH_N"/>
    <property type="match status" value="1"/>
</dbReference>
<keyword evidence="4" id="KW-0808">Transferase</keyword>
<dbReference type="InterPro" id="IPR014043">
    <property type="entry name" value="Acyl_transferase_dom"/>
</dbReference>
<dbReference type="InterPro" id="IPR016035">
    <property type="entry name" value="Acyl_Trfase/lysoPLipase"/>
</dbReference>
<keyword evidence="3" id="KW-0597">Phosphoprotein</keyword>
<organism evidence="13 14">
    <name type="scientific">Streptomyces cyaneofuscatus</name>
    <dbReference type="NCBI Taxonomy" id="66883"/>
    <lineage>
        <taxon>Bacteria</taxon>
        <taxon>Bacillati</taxon>
        <taxon>Actinomycetota</taxon>
        <taxon>Actinomycetes</taxon>
        <taxon>Kitasatosporales</taxon>
        <taxon>Streptomycetaceae</taxon>
        <taxon>Streptomyces</taxon>
    </lineage>
</organism>
<feature type="active site" description="Proton acceptor; for dehydratase activity" evidence="8">
    <location>
        <position position="1498"/>
    </location>
</feature>
<reference evidence="13 14" key="1">
    <citation type="submission" date="2022-10" db="EMBL/GenBank/DDBJ databases">
        <title>The complete genomes of actinobacterial strains from the NBC collection.</title>
        <authorList>
            <person name="Joergensen T.S."/>
            <person name="Alvarez Arevalo M."/>
            <person name="Sterndorff E.B."/>
            <person name="Faurdal D."/>
            <person name="Vuksanovic O."/>
            <person name="Mourched A.-S."/>
            <person name="Charusanti P."/>
            <person name="Shaw S."/>
            <person name="Blin K."/>
            <person name="Weber T."/>
        </authorList>
    </citation>
    <scope>NUCLEOTIDE SEQUENCE [LARGE SCALE GENOMIC DNA]</scope>
    <source>
        <strain evidence="13 14">NBC 01792</strain>
    </source>
</reference>
<evidence type="ECO:0000256" key="1">
    <source>
        <dbReference type="ARBA" id="ARBA00004792"/>
    </source>
</evidence>
<proteinExistence type="predicted"/>
<dbReference type="InterPro" id="IPR049900">
    <property type="entry name" value="PKS_mFAS_DH"/>
</dbReference>
<comment type="pathway">
    <text evidence="1">Antibiotic biosynthesis.</text>
</comment>
<dbReference type="InterPro" id="IPR016036">
    <property type="entry name" value="Malonyl_transacylase_ACP-bd"/>
</dbReference>
<dbReference type="InterPro" id="IPR016039">
    <property type="entry name" value="Thiolase-like"/>
</dbReference>
<dbReference type="PANTHER" id="PTHR43775:SF51">
    <property type="entry name" value="INACTIVE PHENOLPHTHIOCEROL SYNTHESIS POLYKETIDE SYNTHASE TYPE I PKS1-RELATED"/>
    <property type="match status" value="1"/>
</dbReference>
<feature type="domain" description="Ketosynthase family 3 (KS3)" evidence="11">
    <location>
        <begin position="1"/>
        <end position="461"/>
    </location>
</feature>
<evidence type="ECO:0000313" key="14">
    <source>
        <dbReference type="Proteomes" id="UP001356428"/>
    </source>
</evidence>
<feature type="region of interest" description="C-terminal hotdog fold" evidence="8">
    <location>
        <begin position="1606"/>
        <end position="1754"/>
    </location>
</feature>
<dbReference type="Gene3D" id="3.40.366.10">
    <property type="entry name" value="Malonyl-Coenzyme A Acyl Carrier Protein, domain 2"/>
    <property type="match status" value="1"/>
</dbReference>
<feature type="region of interest" description="Disordered" evidence="9">
    <location>
        <begin position="908"/>
        <end position="950"/>
    </location>
</feature>
<name>A0ABZ1F5V8_9ACTN</name>
<dbReference type="SMART" id="SM00826">
    <property type="entry name" value="PKS_DH"/>
    <property type="match status" value="1"/>
</dbReference>
<dbReference type="InterPro" id="IPR001227">
    <property type="entry name" value="Ac_transferase_dom_sf"/>
</dbReference>
<dbReference type="SUPFAM" id="SSF52151">
    <property type="entry name" value="FabD/lysophospholipase-like"/>
    <property type="match status" value="1"/>
</dbReference>
<evidence type="ECO:0000256" key="6">
    <source>
        <dbReference type="ARBA" id="ARBA00023268"/>
    </source>
</evidence>
<keyword evidence="5" id="KW-0045">Antibiotic biosynthesis</keyword>
<dbReference type="InterPro" id="IPR020807">
    <property type="entry name" value="PKS_DH"/>
</dbReference>
<dbReference type="PROSITE" id="PS52019">
    <property type="entry name" value="PKS_MFAS_DH"/>
    <property type="match status" value="1"/>
</dbReference>
<dbReference type="CDD" id="cd08953">
    <property type="entry name" value="KR_2_SDR_x"/>
    <property type="match status" value="1"/>
</dbReference>
<evidence type="ECO:0000256" key="9">
    <source>
        <dbReference type="SAM" id="MobiDB-lite"/>
    </source>
</evidence>
<accession>A0ABZ1F5V8</accession>
<dbReference type="InterPro" id="IPR036291">
    <property type="entry name" value="NAD(P)-bd_dom_sf"/>
</dbReference>
<dbReference type="Gene3D" id="3.90.470.20">
    <property type="entry name" value="4'-phosphopantetheinyl transferase domain"/>
    <property type="match status" value="1"/>
</dbReference>
<dbReference type="Pfam" id="PF08659">
    <property type="entry name" value="KR"/>
    <property type="match status" value="1"/>
</dbReference>
<evidence type="ECO:0000256" key="7">
    <source>
        <dbReference type="ARBA" id="ARBA00023315"/>
    </source>
</evidence>
<dbReference type="Pfam" id="PF00109">
    <property type="entry name" value="ketoacyl-synt"/>
    <property type="match status" value="1"/>
</dbReference>